<evidence type="ECO:0000256" key="1">
    <source>
        <dbReference type="SAM" id="MobiDB-lite"/>
    </source>
</evidence>
<name>A0A5M6HJD5_9HYPH</name>
<accession>A0A5M6HJD5</accession>
<dbReference type="GO" id="GO:0030246">
    <property type="term" value="F:carbohydrate binding"/>
    <property type="evidence" value="ECO:0007669"/>
    <property type="project" value="InterPro"/>
</dbReference>
<proteinExistence type="predicted"/>
<organism evidence="2 3">
    <name type="scientific">Blastochloris sulfoviridis</name>
    <dbReference type="NCBI Taxonomy" id="50712"/>
    <lineage>
        <taxon>Bacteria</taxon>
        <taxon>Pseudomonadati</taxon>
        <taxon>Pseudomonadota</taxon>
        <taxon>Alphaproteobacteria</taxon>
        <taxon>Hyphomicrobiales</taxon>
        <taxon>Blastochloridaceae</taxon>
        <taxon>Blastochloris</taxon>
    </lineage>
</organism>
<evidence type="ECO:0000313" key="2">
    <source>
        <dbReference type="EMBL" id="KAA5595974.1"/>
    </source>
</evidence>
<sequence>MAGGGAVMVDVHLQCRQRAEAARESAAAGRAALRPAVPIWHRLLRGLVALLIALVLGLPVQAQTPPPSEAERREMLVKLLGTGHMEASSHAKVARLLLRMRYDQSFGADRFFKELAAADAGMKEVREVRTLLEAKGLSEAFLGKRYPEGGTPVEQSLLMYRRQVTEQVYREVLRLPRPAGMANGTVWLARVGKWVTQDGRAMTFDGDIDFSFITADTRVAQWLKDQFDARLRSRLGPAAAAHGADAVATAHGRADREVYHGDAGQKFAEEMMKGVERVDREGNLHREPVAAMQARLAEEKALVQEMEARLPDIRHSTDPGLSMEMARHLVHDIKGSREYPPAVLIVKAAKYAERNADSAVAAGDKMDLDFTRKAAALVFLSQQPDAATLRDAIVEGHGNNGKVDQAAADAFIARAEESMWRAVEASIHRQADALEARRADIESARSTEREAALTDFRREVVRLHDTLEMEKVALHDIEIPDFVATEIARVAALVDALRKFGRPITEAEMRQKKLVEALVKGNTPSGLKIAAAQIYLWAGEGFDTLNSGLDLFDDALLGRLRGDRDFDSFLAEVRETKSKLASTDPKTAAAAKLRLTAIAQGAQHRIATINHALNDLIQSRAIGRGAAKGLVAIGLADELSAYGTAFYERDWSGLSAEILRRRVPFVSSAERAANAENASDYVMAGVDVVTTIIPPLGMAQAAIGMGQVAAEMGVTFYWNDQLGRFVEEVYAGARFKPTASGRQGAAVVADWRLASVTYRGKTYDLHGFAGHRRDQIKLMAAELRKPRRTRDIAAPMFGDRDGLTDQFGVDKTLRANLAAADPLLRMLEELRGRPQVGEKLEQHFRDQVRVRWEEVKRAWLVETIDRLETRWATEWAQRAGQLPALFAELRRVTTELEIADEVLRSIDARLPAGSRALIALHGDTARDTEIKDYFLEPDDAPRTAELARVIMDTLETYRGVREVRATLEQMLGLANTRDGGLRLLTGIPYLTGTAADDDRAARTWLANVQRLDERGTSELRAIKARHVGARAALDSDFDRDARMKLWRIDTWRYSWASAQRDGKTLLPVRGLDDPATATARLDAARKALLAAFEEHYLSGVGTLEVQVREAGGGGPVAGARVSFGRYETRAGRDGAAQITGIVPGRYQLKVEAPGYRPEVRSNLGFPAGEGARNRLAMTVEIAKGAADPTTPGPSKPDGKAPVTKPDTAKLNAGKPDAAKPTTASDPRSQSATDGSRPTTAPDPTDPVTGADPKTWTDWRAALAARTAARQRNDRAMLEAAEQRTDAFWFAEKAVLDGLWAHLTRYREDVERIYAGFLAAAPAPKPVHSGAGTVTDLDGEVPMTTVPCRTALEQQRDAQLAAIRAFADRVYATDNAFDERRIAVNRHRDDNYSDAMQRAEALWSGTPLVPRAWNTTPLKTAISDPCSGRTATASVAAPTTPPSATGPSAPPLTAALRLDAAGTAAGDIAVLAEAKGGAAPYRYRWTGARSATDARALYTAPNAPGAEAVVTVTDSSGATATARIALPVAALTLELVRAGPAGPVAAGRPVPFEARLTREGKPVSAADIVLRWEPAAGARFAKAEGPGVVANTAIFMRTGRAKVWVVALRREGGVLATAAESNQVELDIVAAEVALRVEPPSPRVGETVTVTARETPHLPDADVGWWWEIEGAAQNAGAAADPRIYSFIPKDATPVTVTAHAKARMHGEELARGSVTVTPAPYQVGVVTLGPAFEASTARPVIWRPGKGLETLPPTALAPFQDIAFRADIAPAPPGEAARLRYAWTVNDGTTLSGNPATRQTRAQRADAGAIEVSVEVRDAEGILLGTGSASVTVAVSAADLATGRQKSAELTQMTREAEATWAAGETDAACDKAQAARAIQPTYGNATSFCEGRDRIRTLVREVGATLAKIPTQPSLDEARAKLASAKAVNTKVAALADLERRLNEAAGRLAGSEARKEVRDRQLALLLSGAKACVANNWRQCRDEVSAGLANARNVFEPADAPLLDKARALLAKADAGLKGAPTAPKPMPNIDTGSDRQRRLDLLLAGAQACNRQVWTDCRRKLTAALDGGERVFLPTDRPLLDKARALLAKAEAALVAAKPNDTTGDARNSALASPAPPVAAPTPAGVDGVYRGTLFGLGAGPRALTFAVAGARITMVRDKIDAPGKGHAGTVAPTGEFAIEFPNNVYRGRISGRQIAGTWRMQAGVLGGAGSSGRFEAAR</sequence>
<dbReference type="SUPFAM" id="SSF49452">
    <property type="entry name" value="Starch-binding domain-like"/>
    <property type="match status" value="1"/>
</dbReference>
<feature type="compositionally biased region" description="Low complexity" evidence="1">
    <location>
        <begin position="1429"/>
        <end position="1447"/>
    </location>
</feature>
<evidence type="ECO:0000313" key="3">
    <source>
        <dbReference type="Proteomes" id="UP000323886"/>
    </source>
</evidence>
<feature type="region of interest" description="Disordered" evidence="1">
    <location>
        <begin position="1185"/>
        <end position="1254"/>
    </location>
</feature>
<dbReference type="InterPro" id="IPR013784">
    <property type="entry name" value="Carb-bd-like_fold"/>
</dbReference>
<dbReference type="Gene3D" id="2.60.40.1120">
    <property type="entry name" value="Carboxypeptidase-like, regulatory domain"/>
    <property type="match status" value="1"/>
</dbReference>
<dbReference type="Pfam" id="PF13620">
    <property type="entry name" value="CarboxypepD_reg"/>
    <property type="match status" value="1"/>
</dbReference>
<feature type="region of interest" description="Disordered" evidence="1">
    <location>
        <begin position="2103"/>
        <end position="2126"/>
    </location>
</feature>
<reference evidence="2 3" key="1">
    <citation type="submission" date="2019-09" db="EMBL/GenBank/DDBJ databases">
        <title>Draft Whole-Genome sequence of Blastochloris sulfoviridis DSM 729.</title>
        <authorList>
            <person name="Meyer T.E."/>
            <person name="Kyndt J.A."/>
        </authorList>
    </citation>
    <scope>NUCLEOTIDE SEQUENCE [LARGE SCALE GENOMIC DNA]</scope>
    <source>
        <strain evidence="2 3">DSM 729</strain>
    </source>
</reference>
<comment type="caution">
    <text evidence="2">The sequence shown here is derived from an EMBL/GenBank/DDBJ whole genome shotgun (WGS) entry which is preliminary data.</text>
</comment>
<protein>
    <submittedName>
        <fullName evidence="2">Uncharacterized protein</fullName>
    </submittedName>
</protein>
<gene>
    <name evidence="2" type="ORF">F1193_15915</name>
</gene>
<dbReference type="EMBL" id="VWPL01000046">
    <property type="protein sequence ID" value="KAA5595974.1"/>
    <property type="molecule type" value="Genomic_DNA"/>
</dbReference>
<feature type="region of interest" description="Disordered" evidence="1">
    <location>
        <begin position="1423"/>
        <end position="1447"/>
    </location>
</feature>
<dbReference type="Proteomes" id="UP000323886">
    <property type="component" value="Unassembled WGS sequence"/>
</dbReference>
<keyword evidence="3" id="KW-1185">Reference proteome</keyword>
<feature type="compositionally biased region" description="Low complexity" evidence="1">
    <location>
        <begin position="1237"/>
        <end position="1252"/>
    </location>
</feature>
<dbReference type="OrthoDB" id="9816009at2"/>
<feature type="compositionally biased region" description="Polar residues" evidence="1">
    <location>
        <begin position="1221"/>
        <end position="1236"/>
    </location>
</feature>